<feature type="non-terminal residue" evidence="2">
    <location>
        <position position="1"/>
    </location>
</feature>
<reference evidence="2" key="1">
    <citation type="journal article" date="2013" name="Genome Biol. Evol.">
        <title>Punctuated emergences of genetic and phenotypic innovations in eumetazoan, bilaterian, euteleostome, and hominidae ancestors.</title>
        <authorList>
            <person name="Wenger Y."/>
            <person name="Galliot B."/>
        </authorList>
    </citation>
    <scope>NUCLEOTIDE SEQUENCE</scope>
    <source>
        <tissue evidence="2">Whole animals</tissue>
    </source>
</reference>
<name>T2MAC4_HYDVU</name>
<gene>
    <name evidence="2" type="primary">FRA10AC1</name>
</gene>
<feature type="compositionally biased region" description="Polar residues" evidence="1">
    <location>
        <begin position="241"/>
        <end position="259"/>
    </location>
</feature>
<dbReference type="PANTHER" id="PTHR11567">
    <property type="entry name" value="ACID PHOSPHATASE-RELATED"/>
    <property type="match status" value="1"/>
</dbReference>
<dbReference type="AlphaFoldDB" id="T2MAC4"/>
<dbReference type="EMBL" id="HAAD01003006">
    <property type="protein sequence ID" value="CDG69238.1"/>
    <property type="molecule type" value="mRNA"/>
</dbReference>
<dbReference type="Pfam" id="PF09725">
    <property type="entry name" value="Fra10Ac1"/>
    <property type="match status" value="1"/>
</dbReference>
<evidence type="ECO:0000256" key="1">
    <source>
        <dbReference type="SAM" id="MobiDB-lite"/>
    </source>
</evidence>
<protein>
    <submittedName>
        <fullName evidence="2">Protein FRA10AC1</fullName>
    </submittedName>
</protein>
<dbReference type="OrthoDB" id="197967at2759"/>
<dbReference type="InterPro" id="IPR019129">
    <property type="entry name" value="Folate-sensitive_fs_Fra10Ac1"/>
</dbReference>
<evidence type="ECO:0000313" key="2">
    <source>
        <dbReference type="EMBL" id="CDG69238.1"/>
    </source>
</evidence>
<feature type="region of interest" description="Disordered" evidence="1">
    <location>
        <begin position="238"/>
        <end position="259"/>
    </location>
</feature>
<sequence length="293" mass="34527">IRVNIMNYTSDFEDNSGGSTKRKSSWKHDDIAKKCKTTGSTHSSQLPSRSSYMDSYEKEERKAHIEQFLSMSAYARHKKLIHDYLAYYGGKMEDFERSSVNDKTDYDVIKENHKFIWDDHDDSEESWGKKLAKKYYDKLYKEYCICDLSQYKHNKVAMRWRVEKEVMEGKGQFSCGSRKCQLSDGLKSWEVNFVYSERGEKKQALVKLRLCPDCSYKLNYTKKHNKAKKLKRKSFREKSINDTLSSSQANEQTEAPGSLSKNIDSIWTQPLQENLVEKTREEEFDEYLEDLFL</sequence>
<proteinExistence type="evidence at transcript level"/>
<dbReference type="GO" id="GO:0016791">
    <property type="term" value="F:phosphatase activity"/>
    <property type="evidence" value="ECO:0007669"/>
    <property type="project" value="TreeGrafter"/>
</dbReference>
<dbReference type="InterPro" id="IPR050645">
    <property type="entry name" value="Histidine_acid_phosphatase"/>
</dbReference>
<organism evidence="2">
    <name type="scientific">Hydra vulgaris</name>
    <name type="common">Hydra</name>
    <name type="synonym">Hydra attenuata</name>
    <dbReference type="NCBI Taxonomy" id="6087"/>
    <lineage>
        <taxon>Eukaryota</taxon>
        <taxon>Metazoa</taxon>
        <taxon>Cnidaria</taxon>
        <taxon>Hydrozoa</taxon>
        <taxon>Hydroidolina</taxon>
        <taxon>Anthoathecata</taxon>
        <taxon>Aplanulata</taxon>
        <taxon>Hydridae</taxon>
        <taxon>Hydra</taxon>
    </lineage>
</organism>
<accession>T2MAC4</accession>
<dbReference type="PANTHER" id="PTHR11567:SF25">
    <property type="entry name" value="PROTEIN FRA10AC1"/>
    <property type="match status" value="1"/>
</dbReference>